<accession>A0A099I1W1</accession>
<sequence length="49" mass="5545">MTSKQMMKLLKQGTFIEIQQVGYRRILHNPVTNKSVAVPFPAKDLSSVI</sequence>
<comment type="caution">
    <text evidence="1">The sequence shown here is derived from an EMBL/GenBank/DDBJ whole genome shotgun (WGS) entry which is preliminary data.</text>
</comment>
<dbReference type="EMBL" id="JQIF01000092">
    <property type="protein sequence ID" value="KGJ51914.1"/>
    <property type="molecule type" value="Genomic_DNA"/>
</dbReference>
<dbReference type="Gene3D" id="3.30.920.30">
    <property type="entry name" value="Hypothetical protein"/>
    <property type="match status" value="1"/>
</dbReference>
<organism evidence="1 2">
    <name type="scientific">Clostridium innocuum</name>
    <dbReference type="NCBI Taxonomy" id="1522"/>
    <lineage>
        <taxon>Bacteria</taxon>
        <taxon>Bacillati</taxon>
        <taxon>Bacillota</taxon>
        <taxon>Clostridia</taxon>
        <taxon>Eubacteriales</taxon>
        <taxon>Clostridiaceae</taxon>
        <taxon>Clostridium</taxon>
    </lineage>
</organism>
<protein>
    <submittedName>
        <fullName evidence="1">Toxin HicA</fullName>
    </submittedName>
</protein>
<dbReference type="Proteomes" id="UP000030008">
    <property type="component" value="Unassembled WGS sequence"/>
</dbReference>
<name>A0A099I1W1_CLOIN</name>
<evidence type="ECO:0000313" key="1">
    <source>
        <dbReference type="EMBL" id="KGJ51914.1"/>
    </source>
</evidence>
<reference evidence="1 2" key="1">
    <citation type="submission" date="2014-08" db="EMBL/GenBank/DDBJ databases">
        <title>Clostridium innocuum, an unnegligible vancomycin-resistant pathogen causing extra-intestinal infections.</title>
        <authorList>
            <person name="Feng Y."/>
            <person name="Chiu C.-H."/>
        </authorList>
    </citation>
    <scope>NUCLEOTIDE SEQUENCE [LARGE SCALE GENOMIC DNA]</scope>
    <source>
        <strain evidence="1 2">AN88</strain>
    </source>
</reference>
<dbReference type="InterPro" id="IPR038570">
    <property type="entry name" value="HicA_sf"/>
</dbReference>
<evidence type="ECO:0000313" key="2">
    <source>
        <dbReference type="Proteomes" id="UP000030008"/>
    </source>
</evidence>
<gene>
    <name evidence="1" type="ORF">CIAN88_17575</name>
</gene>
<proteinExistence type="predicted"/>
<dbReference type="AlphaFoldDB" id="A0A099I1W1"/>